<comment type="similarity">
    <text evidence="1">Belongs to the BlaI transcriptional regulatory family.</text>
</comment>
<dbReference type="GO" id="GO:0045892">
    <property type="term" value="P:negative regulation of DNA-templated transcription"/>
    <property type="evidence" value="ECO:0007669"/>
    <property type="project" value="InterPro"/>
</dbReference>
<dbReference type="InterPro" id="IPR005650">
    <property type="entry name" value="BlaI_family"/>
</dbReference>
<evidence type="ECO:0000256" key="2">
    <source>
        <dbReference type="ARBA" id="ARBA00023015"/>
    </source>
</evidence>
<gene>
    <name evidence="5" type="ORF">FB472_0341</name>
</gene>
<accession>A0A8H2PXI3</accession>
<protein>
    <submittedName>
        <fullName evidence="5">Putative transcriptional regulator</fullName>
    </submittedName>
</protein>
<sequence>MSEKLDSETRCRPLPLGSLEQHVMDALWDSEPLTIREVIVQLGAQHAYTTIATVLGNLDRKKLIVSSREGRAVKYTARCTREQHTARLMEVALDTSRDRAAAILHFVDSIDSHDLNLLREYLEQQKDRP</sequence>
<dbReference type="Proteomes" id="UP000316560">
    <property type="component" value="Unassembled WGS sequence"/>
</dbReference>
<dbReference type="InterPro" id="IPR036388">
    <property type="entry name" value="WH-like_DNA-bd_sf"/>
</dbReference>
<keyword evidence="6" id="KW-1185">Reference proteome</keyword>
<evidence type="ECO:0000256" key="3">
    <source>
        <dbReference type="ARBA" id="ARBA00023125"/>
    </source>
</evidence>
<organism evidence="5 6">
    <name type="scientific">Rhodoglobus vestalii</name>
    <dbReference type="NCBI Taxonomy" id="193384"/>
    <lineage>
        <taxon>Bacteria</taxon>
        <taxon>Bacillati</taxon>
        <taxon>Actinomycetota</taxon>
        <taxon>Actinomycetes</taxon>
        <taxon>Micrococcales</taxon>
        <taxon>Microbacteriaceae</taxon>
        <taxon>Rhodoglobus</taxon>
    </lineage>
</organism>
<dbReference type="AlphaFoldDB" id="A0A8H2PXI3"/>
<evidence type="ECO:0000256" key="1">
    <source>
        <dbReference type="ARBA" id="ARBA00011046"/>
    </source>
</evidence>
<dbReference type="InterPro" id="IPR036390">
    <property type="entry name" value="WH_DNA-bd_sf"/>
</dbReference>
<reference evidence="5 6" key="1">
    <citation type="submission" date="2019-06" db="EMBL/GenBank/DDBJ databases">
        <title>Sequencing the genomes of 1000 actinobacteria strains.</title>
        <authorList>
            <person name="Klenk H.-P."/>
        </authorList>
    </citation>
    <scope>NUCLEOTIDE SEQUENCE [LARGE SCALE GENOMIC DNA]</scope>
    <source>
        <strain evidence="5 6">DSM 21947</strain>
    </source>
</reference>
<dbReference type="EMBL" id="VFRA01000001">
    <property type="protein sequence ID" value="TQO18818.1"/>
    <property type="molecule type" value="Genomic_DNA"/>
</dbReference>
<dbReference type="GO" id="GO:0003677">
    <property type="term" value="F:DNA binding"/>
    <property type="evidence" value="ECO:0007669"/>
    <property type="project" value="UniProtKB-KW"/>
</dbReference>
<dbReference type="Gene3D" id="1.10.10.10">
    <property type="entry name" value="Winged helix-like DNA-binding domain superfamily/Winged helix DNA-binding domain"/>
    <property type="match status" value="1"/>
</dbReference>
<proteinExistence type="inferred from homology"/>
<comment type="caution">
    <text evidence="5">The sequence shown here is derived from an EMBL/GenBank/DDBJ whole genome shotgun (WGS) entry which is preliminary data.</text>
</comment>
<dbReference type="Pfam" id="PF03965">
    <property type="entry name" value="Penicillinase_R"/>
    <property type="match status" value="1"/>
</dbReference>
<keyword evidence="3" id="KW-0238">DNA-binding</keyword>
<dbReference type="SUPFAM" id="SSF46785">
    <property type="entry name" value="Winged helix' DNA-binding domain"/>
    <property type="match status" value="1"/>
</dbReference>
<evidence type="ECO:0000313" key="6">
    <source>
        <dbReference type="Proteomes" id="UP000316560"/>
    </source>
</evidence>
<dbReference type="RefSeq" id="WP_141989375.1">
    <property type="nucleotide sequence ID" value="NZ_VFRA01000001.1"/>
</dbReference>
<keyword evidence="4" id="KW-0804">Transcription</keyword>
<dbReference type="OrthoDB" id="9813987at2"/>
<dbReference type="Gene3D" id="6.10.140.850">
    <property type="match status" value="1"/>
</dbReference>
<keyword evidence="2" id="KW-0805">Transcription regulation</keyword>
<evidence type="ECO:0000313" key="5">
    <source>
        <dbReference type="EMBL" id="TQO18818.1"/>
    </source>
</evidence>
<name>A0A8H2PXI3_9MICO</name>
<evidence type="ECO:0000256" key="4">
    <source>
        <dbReference type="ARBA" id="ARBA00023163"/>
    </source>
</evidence>